<comment type="similarity">
    <text evidence="2">Belongs to the RPAP1 family.</text>
</comment>
<evidence type="ECO:0000256" key="3">
    <source>
        <dbReference type="ARBA" id="ARBA00023163"/>
    </source>
</evidence>
<dbReference type="EMBL" id="CAJHNH020000334">
    <property type="protein sequence ID" value="CAG5117000.1"/>
    <property type="molecule type" value="Genomic_DNA"/>
</dbReference>
<feature type="region of interest" description="Disordered" evidence="5">
    <location>
        <begin position="478"/>
        <end position="498"/>
    </location>
</feature>
<feature type="region of interest" description="Disordered" evidence="5">
    <location>
        <begin position="23"/>
        <end position="52"/>
    </location>
</feature>
<dbReference type="OrthoDB" id="348201at2759"/>
<keyword evidence="4" id="KW-0539">Nucleus</keyword>
<evidence type="ECO:0000256" key="5">
    <source>
        <dbReference type="SAM" id="MobiDB-lite"/>
    </source>
</evidence>
<dbReference type="PANTHER" id="PTHR21483">
    <property type="entry name" value="RNA POLYMERASE II-ASSOCIATED PROTEIN 1"/>
    <property type="match status" value="1"/>
</dbReference>
<feature type="domain" description="RPAP1/MINIYO-like TPR repeats" evidence="8">
    <location>
        <begin position="1099"/>
        <end position="1320"/>
    </location>
</feature>
<comment type="caution">
    <text evidence="9">The sequence shown here is derived from an EMBL/GenBank/DDBJ whole genome shotgun (WGS) entry which is preliminary data.</text>
</comment>
<name>A0A8S3YPY8_9EUPU</name>
<dbReference type="GO" id="GO:0006366">
    <property type="term" value="P:transcription by RNA polymerase II"/>
    <property type="evidence" value="ECO:0007669"/>
    <property type="project" value="InterPro"/>
</dbReference>
<dbReference type="InterPro" id="IPR057989">
    <property type="entry name" value="TPR_RPAP1/MINIYO-like"/>
</dbReference>
<feature type="domain" description="RPAP1 N-terminal" evidence="7">
    <location>
        <begin position="219"/>
        <end position="263"/>
    </location>
</feature>
<organism evidence="9 10">
    <name type="scientific">Candidula unifasciata</name>
    <dbReference type="NCBI Taxonomy" id="100452"/>
    <lineage>
        <taxon>Eukaryota</taxon>
        <taxon>Metazoa</taxon>
        <taxon>Spiralia</taxon>
        <taxon>Lophotrochozoa</taxon>
        <taxon>Mollusca</taxon>
        <taxon>Gastropoda</taxon>
        <taxon>Heterobranchia</taxon>
        <taxon>Euthyneura</taxon>
        <taxon>Panpulmonata</taxon>
        <taxon>Eupulmonata</taxon>
        <taxon>Stylommatophora</taxon>
        <taxon>Helicina</taxon>
        <taxon>Helicoidea</taxon>
        <taxon>Geomitridae</taxon>
        <taxon>Candidula</taxon>
    </lineage>
</organism>
<proteinExistence type="inferred from homology"/>
<keyword evidence="3" id="KW-0804">Transcription</keyword>
<dbReference type="InterPro" id="IPR013929">
    <property type="entry name" value="RPAP1_C"/>
</dbReference>
<reference evidence="9" key="1">
    <citation type="submission" date="2021-04" db="EMBL/GenBank/DDBJ databases">
        <authorList>
            <consortium name="Molecular Ecology Group"/>
        </authorList>
    </citation>
    <scope>NUCLEOTIDE SEQUENCE</scope>
</reference>
<evidence type="ECO:0000256" key="2">
    <source>
        <dbReference type="ARBA" id="ARBA00009953"/>
    </source>
</evidence>
<keyword evidence="10" id="KW-1185">Reference proteome</keyword>
<dbReference type="Pfam" id="PF08621">
    <property type="entry name" value="RPAP1_N"/>
    <property type="match status" value="1"/>
</dbReference>
<feature type="compositionally biased region" description="Basic and acidic residues" evidence="5">
    <location>
        <begin position="42"/>
        <end position="52"/>
    </location>
</feature>
<evidence type="ECO:0000313" key="10">
    <source>
        <dbReference type="Proteomes" id="UP000678393"/>
    </source>
</evidence>
<evidence type="ECO:0000256" key="1">
    <source>
        <dbReference type="ARBA" id="ARBA00004123"/>
    </source>
</evidence>
<dbReference type="InterPro" id="IPR039913">
    <property type="entry name" value="RPAP1/Rba50"/>
</dbReference>
<comment type="subcellular location">
    <subcellularLocation>
        <location evidence="1">Nucleus</location>
    </subcellularLocation>
</comment>
<sequence length="1382" mass="154694">MSTLTRPKPGEDEDDLLKLQEQFLASAPGGRPTVTIKRPDKRKTDGSEKEEGRHIVKMEAIPAKKSKFKLDTELEKRKQMEAKPPLLKADDVDDIEELLDRHDRGMAAVLTTIIERDTRNEMYMAPVLGKQGFPKAIHNNRSKTETTKIRKKSLFAQQVEAHSSLQFGVEPAPQRSVSAFRGEAQAGVVGNPQQGTTPGSYIVEGIGLGIHNSQAESLKIHDENVQKLAGMSETDILEERQKLLEMLDPKLIEFLKKKRKAKEESSKTAAVADAKKVSFSVQREVKQRSEAAQEDELPVRPNKNWINMGTVEGEKLEWMKDLPPPSSVSSQTGRPARFDFQGNIMAVDADVPVNLGLHHHGEEPERAGYTLEEMFLLARSSNLQQRVIALHTLARVINQAKSGYLSEKIETPIIPAILAGGVVMLLRWALDDTAEGTVAAAVDALHALLCSPLDEEAADITWAWFLGNLSAALTPSATLEKEAQSEDTDEENKEEETDADVVRRDIIEALVKRMELLVRFRYIFQSMRPQAATVVQMLEILTRAAQHSGNMAYEILKCPGLVDTVMTDFLPTAWTPPDCSKPVSCVYGLPVPAAMHFMQVLCQAGRNMASIMVSKHQLNVRLLRYLALPSRDLHLPFAEAVDLQRESLGTWRVCVSYGLAMQTYFDLYSSILLSLGKLEDRWLLSCDSSTMEKAAHDPFTLDVRMICVLEKVLCVAGYSSTLQEGSDYGRSEETTFTSANWSHVTEILYPIKAYTIHVLNDLSTSYPVKKQKLDLPTACLNFLATYYELEGRQSGIDVIASLDSIEQFCRTCIIPLLSSHGLSVIIDSLSSHSNLLAPASAVPTETASNLPSLCVCKVPNSEDTALTDPATCQETWKLNMPVLLPHSPFGLLVALLRLMLAVCRRHKSLIPQLIEPVVHNKDILVYMAKTCAVSRSAFHTAHFTGGENLLHYYWLKCCTLVSCQNMSLAHRVALQLVARVHHGNEHLVHDLISTVVFSPNFLSEGEDTQLTSEALEGLNITENLHIISATQEEISLSKHKLLQQTYLSLAKIRGHYLQAFGGMEEALQDSRNLFMGNPQEIQSQMITGAGESLMPRDWMFLPLIHVYNKAAQARSVSGDSVSPQGVAMVTSVLQWTYALETWRPVEMDQISVTLRLTRVMCAFIAGNDLFLERPVNHYLAGLLRVFATQKHLDKLDFEERVPGITSSYDLYQEFLEHYEGVSFGDPVFGLYVLLPLQQRHSSLLRKAVWGERRRMLRTLRISLTEMLIPLENYLQPEEQDVELLQLYLSAIITKGVQSVWSPVLYLIAVHHVNRFIYILHEDGNGAIRSHMWKQILANESKVSDVIYYKQANVSMPQGMELYDPLPQGRLATLIKRRNAIQV</sequence>
<evidence type="ECO:0000313" key="9">
    <source>
        <dbReference type="EMBL" id="CAG5117000.1"/>
    </source>
</evidence>
<dbReference type="Pfam" id="PF25766">
    <property type="entry name" value="TPR_RPAP1"/>
    <property type="match status" value="1"/>
</dbReference>
<dbReference type="PANTHER" id="PTHR21483:SF18">
    <property type="entry name" value="RNA POLYMERASE II-ASSOCIATED PROTEIN 1"/>
    <property type="match status" value="1"/>
</dbReference>
<protein>
    <recommendedName>
        <fullName evidence="11">RNA polymerase II-associated protein 1</fullName>
    </recommendedName>
</protein>
<dbReference type="InterPro" id="IPR013930">
    <property type="entry name" value="RPAP1_N"/>
</dbReference>
<feature type="compositionally biased region" description="Acidic residues" evidence="5">
    <location>
        <begin position="485"/>
        <end position="498"/>
    </location>
</feature>
<dbReference type="Pfam" id="PF08620">
    <property type="entry name" value="RPAP1_C"/>
    <property type="match status" value="1"/>
</dbReference>
<evidence type="ECO:0000259" key="7">
    <source>
        <dbReference type="Pfam" id="PF08621"/>
    </source>
</evidence>
<evidence type="ECO:0000259" key="6">
    <source>
        <dbReference type="Pfam" id="PF08620"/>
    </source>
</evidence>
<evidence type="ECO:0000256" key="4">
    <source>
        <dbReference type="ARBA" id="ARBA00023242"/>
    </source>
</evidence>
<evidence type="ECO:0008006" key="11">
    <source>
        <dbReference type="Google" id="ProtNLM"/>
    </source>
</evidence>
<evidence type="ECO:0000259" key="8">
    <source>
        <dbReference type="Pfam" id="PF25766"/>
    </source>
</evidence>
<accession>A0A8S3YPY8</accession>
<gene>
    <name evidence="9" type="ORF">CUNI_LOCUS2558</name>
</gene>
<feature type="domain" description="RPAP1 C-terminal" evidence="6">
    <location>
        <begin position="336"/>
        <end position="400"/>
    </location>
</feature>
<dbReference type="Proteomes" id="UP000678393">
    <property type="component" value="Unassembled WGS sequence"/>
</dbReference>